<evidence type="ECO:0000313" key="3">
    <source>
        <dbReference type="Proteomes" id="UP000520767"/>
    </source>
</evidence>
<comment type="caution">
    <text evidence="2">The sequence shown here is derived from an EMBL/GenBank/DDBJ whole genome shotgun (WGS) entry which is preliminary data.</text>
</comment>
<dbReference type="RefSeq" id="WP_225943827.1">
    <property type="nucleotide sequence ID" value="NZ_JACHJQ010000010.1"/>
</dbReference>
<dbReference type="Proteomes" id="UP000520767">
    <property type="component" value="Unassembled WGS sequence"/>
</dbReference>
<feature type="region of interest" description="Disordered" evidence="1">
    <location>
        <begin position="184"/>
        <end position="215"/>
    </location>
</feature>
<dbReference type="AlphaFoldDB" id="A0A7W7QDL5"/>
<keyword evidence="3" id="KW-1185">Reference proteome</keyword>
<sequence>MNGQNDTHARMLADCGATLPPILVQRSSMRVIDGAHRVRAAILRGQSEIDAILVDSGAEDAFVLAVKANNRHGLPLSLADRRAAAERILNSHPHWSDRAIAAITGLSDKTVGAARRRSAAEIPQTHIRIGRDGSARPLDTSPGRRKAAELLAERPNASLREISAEAGISASTVRDVRDRIRQGQAFVPEQRSPQIQQPRPSASAPTPEAATEGSRVLSKAPTETLKILRSDPSLRLTEQGRLLLRALEAWTVDEGTRDRLAASVPQHCVPLIADLITQNTKAWQQLASQLRQAHEDCLSAE</sequence>
<gene>
    <name evidence="2" type="ORF">FHR82_007838</name>
</gene>
<accession>A0A7W7QDL5</accession>
<dbReference type="SUPFAM" id="SSF110849">
    <property type="entry name" value="ParB/Sulfiredoxin"/>
    <property type="match status" value="1"/>
</dbReference>
<organism evidence="2 3">
    <name type="scientific">Actinophytocola algeriensis</name>
    <dbReference type="NCBI Taxonomy" id="1768010"/>
    <lineage>
        <taxon>Bacteria</taxon>
        <taxon>Bacillati</taxon>
        <taxon>Actinomycetota</taxon>
        <taxon>Actinomycetes</taxon>
        <taxon>Pseudonocardiales</taxon>
        <taxon>Pseudonocardiaceae</taxon>
    </lineage>
</organism>
<dbReference type="Gene3D" id="3.90.1530.10">
    <property type="entry name" value="Conserved hypothetical protein from pyrococcus furiosus pfu- 392566-001, ParB domain"/>
    <property type="match status" value="1"/>
</dbReference>
<dbReference type="EMBL" id="JACHJQ010000010">
    <property type="protein sequence ID" value="MBB4911568.1"/>
    <property type="molecule type" value="Genomic_DNA"/>
</dbReference>
<evidence type="ECO:0000256" key="1">
    <source>
        <dbReference type="SAM" id="MobiDB-lite"/>
    </source>
</evidence>
<reference evidence="2 3" key="1">
    <citation type="submission" date="2020-08" db="EMBL/GenBank/DDBJ databases">
        <title>Genomic Encyclopedia of Type Strains, Phase III (KMG-III): the genomes of soil and plant-associated and newly described type strains.</title>
        <authorList>
            <person name="Whitman W."/>
        </authorList>
    </citation>
    <scope>NUCLEOTIDE SEQUENCE [LARGE SCALE GENOMIC DNA]</scope>
    <source>
        <strain evidence="2 3">CECT 8960</strain>
    </source>
</reference>
<name>A0A7W7QDL5_9PSEU</name>
<protein>
    <submittedName>
        <fullName evidence="2">Uncharacterized protein</fullName>
    </submittedName>
</protein>
<proteinExistence type="predicted"/>
<evidence type="ECO:0000313" key="2">
    <source>
        <dbReference type="EMBL" id="MBB4911568.1"/>
    </source>
</evidence>
<feature type="compositionally biased region" description="Low complexity" evidence="1">
    <location>
        <begin position="190"/>
        <end position="212"/>
    </location>
</feature>
<dbReference type="InterPro" id="IPR036086">
    <property type="entry name" value="ParB/Sulfiredoxin_sf"/>
</dbReference>